<dbReference type="PRINTS" id="PR00101">
    <property type="entry name" value="ATCASE"/>
</dbReference>
<feature type="binding site" evidence="7">
    <location>
        <position position="156"/>
    </location>
    <ligand>
        <name>carbamoyl phosphate</name>
        <dbReference type="ChEBI" id="CHEBI:58228"/>
    </ligand>
</feature>
<dbReference type="SUPFAM" id="SSF53671">
    <property type="entry name" value="Aspartate/ornithine carbamoyltransferase"/>
    <property type="match status" value="1"/>
</dbReference>
<dbReference type="PROSITE" id="PS00097">
    <property type="entry name" value="CARBAMOYLTRANSFERASE"/>
    <property type="match status" value="1"/>
</dbReference>
<feature type="binding site" evidence="7">
    <location>
        <position position="123"/>
    </location>
    <ligand>
        <name>carbamoyl phosphate</name>
        <dbReference type="ChEBI" id="CHEBI:58228"/>
    </ligand>
</feature>
<evidence type="ECO:0000256" key="5">
    <source>
        <dbReference type="ARBA" id="ARBA00043884"/>
    </source>
</evidence>
<evidence type="ECO:0000259" key="8">
    <source>
        <dbReference type="Pfam" id="PF00185"/>
    </source>
</evidence>
<feature type="binding site" evidence="7">
    <location>
        <position position="283"/>
    </location>
    <ligand>
        <name>carbamoyl phosphate</name>
        <dbReference type="ChEBI" id="CHEBI:58228"/>
    </ligand>
</feature>
<evidence type="ECO:0000256" key="6">
    <source>
        <dbReference type="ARBA" id="ARBA00048859"/>
    </source>
</evidence>
<evidence type="ECO:0000256" key="7">
    <source>
        <dbReference type="HAMAP-Rule" id="MF_00001"/>
    </source>
</evidence>
<evidence type="ECO:0000259" key="9">
    <source>
        <dbReference type="Pfam" id="PF02729"/>
    </source>
</evidence>
<sequence>MTDVHPIDPRNVQLTEDGKLRHFLSIGGLSKEILEEILDTADSFVNIGEKSVKKVPLLRGKTVVNLFFENSTRTRSTFELAAQRLSADVLNLDISKSATAKGETLMDTLQNLEAMGSDMFVIRHADSGAQHFIASQVTPDVAIINAGDGRHAHPTQAMLDMYTIRKHKGDFSKLKVAIVGDILHSRVARSQVQALNILGAEEVRLIGPKTLLPDNLAELGAKLYTRMEDGLKDVDVVIMLRLQKERMDGALLPSEGEFYRLYGLTSEKLNYARPDAIVMHPGPINRGVEIESVVADGPQSLILNQVSYGIAIRMAVMSMTVSGQMQQKNQQDQNNEEASA</sequence>
<feature type="binding site" evidence="7">
    <location>
        <position position="153"/>
    </location>
    <ligand>
        <name>carbamoyl phosphate</name>
        <dbReference type="ChEBI" id="CHEBI:58228"/>
    </ligand>
</feature>
<evidence type="ECO:0000256" key="3">
    <source>
        <dbReference type="ARBA" id="ARBA00022679"/>
    </source>
</evidence>
<comment type="similarity">
    <text evidence="2 7">Belongs to the aspartate/ornithine carbamoyltransferase superfamily. ATCase family.</text>
</comment>
<dbReference type="Pfam" id="PF00185">
    <property type="entry name" value="OTCace"/>
    <property type="match status" value="1"/>
</dbReference>
<feature type="binding site" evidence="7">
    <location>
        <position position="73"/>
    </location>
    <ligand>
        <name>carbamoyl phosphate</name>
        <dbReference type="ChEBI" id="CHEBI:58228"/>
    </ligand>
</feature>
<comment type="pathway">
    <text evidence="1 7">Pyrimidine metabolism; UMP biosynthesis via de novo pathway; (S)-dihydroorotate from bicarbonate: step 2/3.</text>
</comment>
<dbReference type="GO" id="GO:0006207">
    <property type="term" value="P:'de novo' pyrimidine nucleobase biosynthetic process"/>
    <property type="evidence" value="ECO:0007669"/>
    <property type="project" value="InterPro"/>
</dbReference>
<comment type="function">
    <text evidence="5 7">Catalyzes the condensation of carbamoyl phosphate and aspartate to form carbamoyl aspartate and inorganic phosphate, the committed step in the de novo pyrimidine nucleotide biosynthesis pathway.</text>
</comment>
<feature type="domain" description="Aspartate/ornithine carbamoyltransferase carbamoyl-P binding" evidence="9">
    <location>
        <begin position="21"/>
        <end position="165"/>
    </location>
</feature>
<keyword evidence="3 7" id="KW-0808">Transferase</keyword>
<evidence type="ECO:0000256" key="4">
    <source>
        <dbReference type="ARBA" id="ARBA00022975"/>
    </source>
</evidence>
<dbReference type="PRINTS" id="PR00100">
    <property type="entry name" value="AOTCASE"/>
</dbReference>
<dbReference type="GO" id="GO:0016597">
    <property type="term" value="F:amino acid binding"/>
    <property type="evidence" value="ECO:0007669"/>
    <property type="project" value="InterPro"/>
</dbReference>
<feature type="binding site" evidence="7">
    <location>
        <position position="74"/>
    </location>
    <ligand>
        <name>carbamoyl phosphate</name>
        <dbReference type="ChEBI" id="CHEBI:58228"/>
    </ligand>
</feature>
<comment type="catalytic activity">
    <reaction evidence="6 7">
        <text>carbamoyl phosphate + L-aspartate = N-carbamoyl-L-aspartate + phosphate + H(+)</text>
        <dbReference type="Rhea" id="RHEA:20013"/>
        <dbReference type="ChEBI" id="CHEBI:15378"/>
        <dbReference type="ChEBI" id="CHEBI:29991"/>
        <dbReference type="ChEBI" id="CHEBI:32814"/>
        <dbReference type="ChEBI" id="CHEBI:43474"/>
        <dbReference type="ChEBI" id="CHEBI:58228"/>
        <dbReference type="EC" id="2.1.3.2"/>
    </reaction>
</comment>
<reference evidence="10 11" key="1">
    <citation type="submission" date="2020-08" db="EMBL/GenBank/DDBJ databases">
        <title>Oceanospirillum sp. nov. isolated from marine sediment.</title>
        <authorList>
            <person name="Ji X."/>
        </authorList>
    </citation>
    <scope>NUCLEOTIDE SEQUENCE [LARGE SCALE GENOMIC DNA]</scope>
    <source>
        <strain evidence="10 11">D5</strain>
    </source>
</reference>
<evidence type="ECO:0000313" key="11">
    <source>
        <dbReference type="Proteomes" id="UP000565262"/>
    </source>
</evidence>
<proteinExistence type="inferred from homology"/>
<gene>
    <name evidence="7" type="primary">pyrB</name>
    <name evidence="10" type="ORF">H4O21_08765</name>
</gene>
<dbReference type="InterPro" id="IPR006132">
    <property type="entry name" value="Asp/Orn_carbamoyltranf_P-bd"/>
</dbReference>
<dbReference type="FunFam" id="3.40.50.1370:FF:000006">
    <property type="entry name" value="Aspartate carbamoyltransferase"/>
    <property type="match status" value="1"/>
</dbReference>
<organism evidence="10 11">
    <name type="scientific">Oceanospirillum sediminis</name>
    <dbReference type="NCBI Taxonomy" id="2760088"/>
    <lineage>
        <taxon>Bacteria</taxon>
        <taxon>Pseudomonadati</taxon>
        <taxon>Pseudomonadota</taxon>
        <taxon>Gammaproteobacteria</taxon>
        <taxon>Oceanospirillales</taxon>
        <taxon>Oceanospirillaceae</taxon>
        <taxon>Oceanospirillum</taxon>
    </lineage>
</organism>
<dbReference type="HAMAP" id="MF_00001">
    <property type="entry name" value="Asp_carb_tr"/>
    <property type="match status" value="1"/>
</dbReference>
<dbReference type="UniPathway" id="UPA00070">
    <property type="reaction ID" value="UER00116"/>
</dbReference>
<feature type="binding site" evidence="7">
    <location>
        <position position="241"/>
    </location>
    <ligand>
        <name>L-aspartate</name>
        <dbReference type="ChEBI" id="CHEBI:29991"/>
    </ligand>
</feature>
<name>A0A839IP27_9GAMM</name>
<evidence type="ECO:0000256" key="2">
    <source>
        <dbReference type="ARBA" id="ARBA00008896"/>
    </source>
</evidence>
<dbReference type="AlphaFoldDB" id="A0A839IP27"/>
<feature type="binding site" evidence="7">
    <location>
        <position position="186"/>
    </location>
    <ligand>
        <name>L-aspartate</name>
        <dbReference type="ChEBI" id="CHEBI:29991"/>
    </ligand>
</feature>
<dbReference type="EC" id="2.1.3.2" evidence="7"/>
<feature type="binding site" evidence="7">
    <location>
        <position position="101"/>
    </location>
    <ligand>
        <name>L-aspartate</name>
        <dbReference type="ChEBI" id="CHEBI:29991"/>
    </ligand>
</feature>
<dbReference type="Proteomes" id="UP000565262">
    <property type="component" value="Unassembled WGS sequence"/>
</dbReference>
<dbReference type="GO" id="GO:0006520">
    <property type="term" value="P:amino acid metabolic process"/>
    <property type="evidence" value="ECO:0007669"/>
    <property type="project" value="InterPro"/>
</dbReference>
<dbReference type="GO" id="GO:0005829">
    <property type="term" value="C:cytosol"/>
    <property type="evidence" value="ECO:0007669"/>
    <property type="project" value="TreeGrafter"/>
</dbReference>
<dbReference type="Gene3D" id="3.40.50.1370">
    <property type="entry name" value="Aspartate/ornithine carbamoyltransferase"/>
    <property type="match status" value="2"/>
</dbReference>
<accession>A0A839IP27</accession>
<feature type="domain" description="Aspartate/ornithine carbamoyltransferase Asp/Orn-binding" evidence="8">
    <location>
        <begin position="173"/>
        <end position="319"/>
    </location>
</feature>
<dbReference type="InterPro" id="IPR036901">
    <property type="entry name" value="Asp/Orn_carbamoylTrfase_sf"/>
</dbReference>
<evidence type="ECO:0000256" key="1">
    <source>
        <dbReference type="ARBA" id="ARBA00004852"/>
    </source>
</evidence>
<evidence type="ECO:0000313" key="10">
    <source>
        <dbReference type="EMBL" id="MBB1486698.1"/>
    </source>
</evidence>
<dbReference type="NCBIfam" id="TIGR00670">
    <property type="entry name" value="asp_carb_tr"/>
    <property type="match status" value="1"/>
</dbReference>
<dbReference type="GO" id="GO:0004070">
    <property type="term" value="F:aspartate carbamoyltransferase activity"/>
    <property type="evidence" value="ECO:0007669"/>
    <property type="project" value="UniProtKB-UniRule"/>
</dbReference>
<dbReference type="EMBL" id="JACJFM010000008">
    <property type="protein sequence ID" value="MBB1486698.1"/>
    <property type="molecule type" value="Genomic_DNA"/>
</dbReference>
<dbReference type="Pfam" id="PF02729">
    <property type="entry name" value="OTCace_N"/>
    <property type="match status" value="1"/>
</dbReference>
<keyword evidence="11" id="KW-1185">Reference proteome</keyword>
<comment type="caution">
    <text evidence="10">The sequence shown here is derived from an EMBL/GenBank/DDBJ whole genome shotgun (WGS) entry which is preliminary data.</text>
</comment>
<dbReference type="PANTHER" id="PTHR45753">
    <property type="entry name" value="ORNITHINE CARBAMOYLTRANSFERASE, MITOCHONDRIAL"/>
    <property type="match status" value="1"/>
</dbReference>
<dbReference type="InterPro" id="IPR006131">
    <property type="entry name" value="Asp_carbamoyltransf_Asp/Orn-bd"/>
</dbReference>
<dbReference type="FunFam" id="3.40.50.1370:FF:000007">
    <property type="entry name" value="Aspartate carbamoyltransferase"/>
    <property type="match status" value="1"/>
</dbReference>
<dbReference type="GO" id="GO:0044205">
    <property type="term" value="P:'de novo' UMP biosynthetic process"/>
    <property type="evidence" value="ECO:0007669"/>
    <property type="project" value="UniProtKB-UniRule"/>
</dbReference>
<feature type="binding site" evidence="7">
    <location>
        <position position="282"/>
    </location>
    <ligand>
        <name>carbamoyl phosphate</name>
        <dbReference type="ChEBI" id="CHEBI:58228"/>
    </ligand>
</feature>
<keyword evidence="4 7" id="KW-0665">Pyrimidine biosynthesis</keyword>
<dbReference type="PANTHER" id="PTHR45753:SF6">
    <property type="entry name" value="ASPARTATE CARBAMOYLTRANSFERASE"/>
    <property type="match status" value="1"/>
</dbReference>
<protein>
    <recommendedName>
        <fullName evidence="7">Aspartate carbamoyltransferase</fullName>
        <ecNumber evidence="7">2.1.3.2</ecNumber>
    </recommendedName>
    <alternativeName>
        <fullName evidence="7">Aspartate transcarbamylase</fullName>
        <shortName evidence="7">ATCase</shortName>
    </alternativeName>
</protein>
<dbReference type="InterPro" id="IPR006130">
    <property type="entry name" value="Asp/Orn_carbamoylTrfase"/>
</dbReference>
<comment type="subunit">
    <text evidence="7">Heterododecamer (2C3:3R2) of six catalytic PyrB chains organized as two trimers (C3), and six regulatory PyrI chains organized as three dimers (R2).</text>
</comment>
<dbReference type="NCBIfam" id="NF002032">
    <property type="entry name" value="PRK00856.1"/>
    <property type="match status" value="1"/>
</dbReference>
<dbReference type="InterPro" id="IPR002082">
    <property type="entry name" value="Asp_carbamoyltransf"/>
</dbReference>